<dbReference type="PRINTS" id="PR00734">
    <property type="entry name" value="GLHYDRLASE7"/>
</dbReference>
<evidence type="ECO:0000256" key="4">
    <source>
        <dbReference type="ARBA" id="ARBA00022729"/>
    </source>
</evidence>
<organism evidence="10 11">
    <name type="scientific">Daphnia galeata</name>
    <dbReference type="NCBI Taxonomy" id="27404"/>
    <lineage>
        <taxon>Eukaryota</taxon>
        <taxon>Metazoa</taxon>
        <taxon>Ecdysozoa</taxon>
        <taxon>Arthropoda</taxon>
        <taxon>Crustacea</taxon>
        <taxon>Branchiopoda</taxon>
        <taxon>Diplostraca</taxon>
        <taxon>Cladocera</taxon>
        <taxon>Anomopoda</taxon>
        <taxon>Daphniidae</taxon>
        <taxon>Daphnia</taxon>
    </lineage>
</organism>
<dbReference type="AlphaFoldDB" id="A0A8J2S7W1"/>
<evidence type="ECO:0000313" key="11">
    <source>
        <dbReference type="Proteomes" id="UP000789390"/>
    </source>
</evidence>
<keyword evidence="7" id="KW-0119">Carbohydrate metabolism</keyword>
<comment type="catalytic activity">
    <reaction evidence="1">
        <text>Hydrolysis of (1-&gt;4)-beta-D-glucosidic linkages in cellulose and cellotetraose, releasing cellobiose from the non-reducing ends of the chains.</text>
        <dbReference type="EC" id="3.2.1.91"/>
    </reaction>
</comment>
<dbReference type="GO" id="GO:0030245">
    <property type="term" value="P:cellulose catabolic process"/>
    <property type="evidence" value="ECO:0007669"/>
    <property type="project" value="UniProtKB-KW"/>
</dbReference>
<dbReference type="EC" id="3.2.1.91" evidence="3"/>
<keyword evidence="5" id="KW-0378">Hydrolase</keyword>
<dbReference type="Pfam" id="PF00840">
    <property type="entry name" value="Glyco_hydro_7"/>
    <property type="match status" value="2"/>
</dbReference>
<keyword evidence="8" id="KW-0326">Glycosidase</keyword>
<proteinExistence type="inferred from homology"/>
<dbReference type="InterPro" id="IPR013320">
    <property type="entry name" value="ConA-like_dom_sf"/>
</dbReference>
<dbReference type="GO" id="GO:0016162">
    <property type="term" value="F:cellulose 1,4-beta-cellobiosidase activity"/>
    <property type="evidence" value="ECO:0007669"/>
    <property type="project" value="UniProtKB-EC"/>
</dbReference>
<dbReference type="EMBL" id="CAKKLH010000311">
    <property type="protein sequence ID" value="CAH0111235.1"/>
    <property type="molecule type" value="Genomic_DNA"/>
</dbReference>
<accession>A0A8J2S7W1</accession>
<evidence type="ECO:0000313" key="10">
    <source>
        <dbReference type="EMBL" id="CAH0111235.1"/>
    </source>
</evidence>
<keyword evidence="4" id="KW-0732">Signal</keyword>
<dbReference type="Gene3D" id="2.70.100.10">
    <property type="entry name" value="Glycoside hydrolase, family 7, domain"/>
    <property type="match status" value="1"/>
</dbReference>
<dbReference type="InterPro" id="IPR001722">
    <property type="entry name" value="Glyco_hydro_7"/>
</dbReference>
<evidence type="ECO:0000256" key="8">
    <source>
        <dbReference type="ARBA" id="ARBA00023295"/>
    </source>
</evidence>
<dbReference type="Proteomes" id="UP000789390">
    <property type="component" value="Unassembled WGS sequence"/>
</dbReference>
<protein>
    <recommendedName>
        <fullName evidence="3">cellulose 1,4-beta-cellobiosidase (non-reducing end)</fullName>
        <ecNumber evidence="3">3.2.1.91</ecNumber>
    </recommendedName>
</protein>
<evidence type="ECO:0000256" key="1">
    <source>
        <dbReference type="ARBA" id="ARBA00001641"/>
    </source>
</evidence>
<evidence type="ECO:0000256" key="2">
    <source>
        <dbReference type="ARBA" id="ARBA00006044"/>
    </source>
</evidence>
<evidence type="ECO:0000256" key="9">
    <source>
        <dbReference type="ARBA" id="ARBA00023326"/>
    </source>
</evidence>
<sequence length="399" mass="43310">MRVGQPINNEFQRTFCSVFSLTLQKDDTLLILLDRMSKYFNGSLFLITILISVNIALSESDGADENPVVEDRTTGALDFIVQTCSSLGNCQSLTTGLVVDNNWRGVYYNLCYDPKKCDKIPTVSEYQNLFGLTVSPSKTSLTLKYVPTAPGPRIYLTTGPGTDSYQMVYLLNREISFDVDLSTVGCGLNAAFFFVGMDADGGKAKFGYKGPVYGTGYCDAQVAQGNKPNCYELDIIESNSLTTLLATHTCKAANNCEPTGCGFMPYPLGNKNFYGRGSSYCVDTTKPFTDTGNLKEIQRIYKQNGKTIPNPTVAGNFNSISDAFCSYTGQNNLGGISASMTQGLKNGMVLTMGLWGDLKNPNFMGWLDKPPNGPCPVYTNLTPSVTFSNVKFGPIGSTA</sequence>
<dbReference type="SUPFAM" id="SSF49899">
    <property type="entry name" value="Concanavalin A-like lectins/glucanases"/>
    <property type="match status" value="1"/>
</dbReference>
<evidence type="ECO:0000256" key="7">
    <source>
        <dbReference type="ARBA" id="ARBA00023277"/>
    </source>
</evidence>
<dbReference type="PANTHER" id="PTHR33753:SF2">
    <property type="entry name" value="GLYCOSIDE HYDROLASE FAMILY 7 PROTEIN"/>
    <property type="match status" value="1"/>
</dbReference>
<comment type="similarity">
    <text evidence="2">Belongs to the glycosyl hydrolase 7 (cellulase C) family.</text>
</comment>
<dbReference type="PANTHER" id="PTHR33753">
    <property type="entry name" value="1,4-BETA-D-GLUCAN CELLOBIOHYDROLASE B"/>
    <property type="match status" value="1"/>
</dbReference>
<keyword evidence="6" id="KW-0136">Cellulose degradation</keyword>
<evidence type="ECO:0000256" key="3">
    <source>
        <dbReference type="ARBA" id="ARBA00012561"/>
    </source>
</evidence>
<evidence type="ECO:0000256" key="6">
    <source>
        <dbReference type="ARBA" id="ARBA00023001"/>
    </source>
</evidence>
<evidence type="ECO:0000256" key="5">
    <source>
        <dbReference type="ARBA" id="ARBA00022801"/>
    </source>
</evidence>
<comment type="caution">
    <text evidence="10">The sequence shown here is derived from an EMBL/GenBank/DDBJ whole genome shotgun (WGS) entry which is preliminary data.</text>
</comment>
<reference evidence="10" key="1">
    <citation type="submission" date="2021-11" db="EMBL/GenBank/DDBJ databases">
        <authorList>
            <person name="Schell T."/>
        </authorList>
    </citation>
    <scope>NUCLEOTIDE SEQUENCE</scope>
    <source>
        <strain evidence="10">M5</strain>
    </source>
</reference>
<name>A0A8J2S7W1_9CRUS</name>
<keyword evidence="11" id="KW-1185">Reference proteome</keyword>
<dbReference type="InterPro" id="IPR037019">
    <property type="entry name" value="Glyco_hydro_7_sf"/>
</dbReference>
<dbReference type="OrthoDB" id="412382at2759"/>
<keyword evidence="9" id="KW-0624">Polysaccharide degradation</keyword>
<gene>
    <name evidence="10" type="ORF">DGAL_LOCUS14873</name>
</gene>